<evidence type="ECO:0000256" key="10">
    <source>
        <dbReference type="RuleBase" id="RU365010"/>
    </source>
</evidence>
<dbReference type="Pfam" id="PF01221">
    <property type="entry name" value="Dynein_light"/>
    <property type="match status" value="1"/>
</dbReference>
<accession>A0A1S8X1Q5</accession>
<evidence type="ECO:0000256" key="3">
    <source>
        <dbReference type="ARBA" id="ARBA00022448"/>
    </source>
</evidence>
<sequence length="69" mass="8192">MAEIKMDVRISEMDKDMVKSVVDITTEAMQKYNVDRDIASHIKHEFDRKYGVLWHCVVGKDYGRDQLFR</sequence>
<dbReference type="SUPFAM" id="SSF54648">
    <property type="entry name" value="DLC"/>
    <property type="match status" value="1"/>
</dbReference>
<dbReference type="InterPro" id="IPR037177">
    <property type="entry name" value="DLC_sf"/>
</dbReference>
<comment type="subcellular location">
    <subcellularLocation>
        <location evidence="2 10">Cytoplasm</location>
        <location evidence="2 10">Cytoskeleton</location>
    </subcellularLocation>
    <subcellularLocation>
        <location evidence="1">Nucleus</location>
    </subcellularLocation>
</comment>
<dbReference type="EMBL" id="KV892524">
    <property type="protein sequence ID" value="OON20639.1"/>
    <property type="molecule type" value="Genomic_DNA"/>
</dbReference>
<reference evidence="11 12" key="1">
    <citation type="submission" date="2015-03" db="EMBL/GenBank/DDBJ databases">
        <title>Draft genome of the nematode, Opisthorchis viverrini.</title>
        <authorList>
            <person name="Mitreva M."/>
        </authorList>
    </citation>
    <scope>NUCLEOTIDE SEQUENCE [LARGE SCALE GENOMIC DNA]</scope>
    <source>
        <strain evidence="11">Khon Kaen</strain>
    </source>
</reference>
<comment type="similarity">
    <text evidence="10">Belongs to the dynein light chain family.</text>
</comment>
<protein>
    <recommendedName>
        <fullName evidence="10">Dynein light chain</fullName>
    </recommendedName>
</protein>
<evidence type="ECO:0000256" key="1">
    <source>
        <dbReference type="ARBA" id="ARBA00004123"/>
    </source>
</evidence>
<dbReference type="GO" id="GO:0051028">
    <property type="term" value="P:mRNA transport"/>
    <property type="evidence" value="ECO:0007669"/>
    <property type="project" value="UniProtKB-KW"/>
</dbReference>
<name>A0A1S8X1Q5_OPIVI</name>
<dbReference type="FunFam" id="3.30.740.10:FF:000005">
    <property type="entry name" value="Dynein light chain"/>
    <property type="match status" value="1"/>
</dbReference>
<evidence type="ECO:0000256" key="2">
    <source>
        <dbReference type="ARBA" id="ARBA00004245"/>
    </source>
</evidence>
<gene>
    <name evidence="11" type="ORF">X801_03475</name>
</gene>
<keyword evidence="12" id="KW-1185">Reference proteome</keyword>
<evidence type="ECO:0000256" key="5">
    <source>
        <dbReference type="ARBA" id="ARBA00022701"/>
    </source>
</evidence>
<proteinExistence type="inferred from homology"/>
<dbReference type="SMART" id="SM01375">
    <property type="entry name" value="Dynein_light"/>
    <property type="match status" value="1"/>
</dbReference>
<dbReference type="GO" id="GO:0007017">
    <property type="term" value="P:microtubule-based process"/>
    <property type="evidence" value="ECO:0007669"/>
    <property type="project" value="InterPro"/>
</dbReference>
<dbReference type="AlphaFoldDB" id="A0A1S8X1Q5"/>
<keyword evidence="10" id="KW-0505">Motor protein</keyword>
<dbReference type="GO" id="GO:0005634">
    <property type="term" value="C:nucleus"/>
    <property type="evidence" value="ECO:0007669"/>
    <property type="project" value="UniProtKB-SubCell"/>
</dbReference>
<evidence type="ECO:0000256" key="9">
    <source>
        <dbReference type="ARBA" id="ARBA00023242"/>
    </source>
</evidence>
<keyword evidence="9" id="KW-0539">Nucleus</keyword>
<evidence type="ECO:0000313" key="11">
    <source>
        <dbReference type="EMBL" id="OON20639.1"/>
    </source>
</evidence>
<dbReference type="GO" id="GO:0005874">
    <property type="term" value="C:microtubule"/>
    <property type="evidence" value="ECO:0007669"/>
    <property type="project" value="UniProtKB-KW"/>
</dbReference>
<dbReference type="Proteomes" id="UP000243686">
    <property type="component" value="Unassembled WGS sequence"/>
</dbReference>
<dbReference type="PANTHER" id="PTHR11886:SF35">
    <property type="entry name" value="DYNEIN LIGHT CHAIN"/>
    <property type="match status" value="1"/>
</dbReference>
<keyword evidence="5 10" id="KW-0493">Microtubule</keyword>
<evidence type="ECO:0000256" key="6">
    <source>
        <dbReference type="ARBA" id="ARBA00022816"/>
    </source>
</evidence>
<keyword evidence="7" id="KW-0653">Protein transport</keyword>
<evidence type="ECO:0000256" key="4">
    <source>
        <dbReference type="ARBA" id="ARBA00022490"/>
    </source>
</evidence>
<evidence type="ECO:0000256" key="7">
    <source>
        <dbReference type="ARBA" id="ARBA00022927"/>
    </source>
</evidence>
<keyword evidence="10" id="KW-0243">Dynein</keyword>
<dbReference type="PANTHER" id="PTHR11886">
    <property type="entry name" value="DYNEIN LIGHT CHAIN"/>
    <property type="match status" value="1"/>
</dbReference>
<dbReference type="Gene3D" id="3.30.740.10">
    <property type="entry name" value="Protein Inhibitor Of Neuronal Nitric Oxide Synthase"/>
    <property type="match status" value="1"/>
</dbReference>
<dbReference type="GO" id="GO:0005868">
    <property type="term" value="C:cytoplasmic dynein complex"/>
    <property type="evidence" value="ECO:0007669"/>
    <property type="project" value="TreeGrafter"/>
</dbReference>
<keyword evidence="3" id="KW-0813">Transport</keyword>
<dbReference type="InterPro" id="IPR001372">
    <property type="entry name" value="Dynein_light_chain_typ-1/2"/>
</dbReference>
<keyword evidence="4 10" id="KW-0963">Cytoplasm</keyword>
<evidence type="ECO:0000313" key="12">
    <source>
        <dbReference type="Proteomes" id="UP000243686"/>
    </source>
</evidence>
<dbReference type="GO" id="GO:0045505">
    <property type="term" value="F:dynein intermediate chain binding"/>
    <property type="evidence" value="ECO:0007669"/>
    <property type="project" value="TreeGrafter"/>
</dbReference>
<organism evidence="11 12">
    <name type="scientific">Opisthorchis viverrini</name>
    <name type="common">Southeast Asian liver fluke</name>
    <dbReference type="NCBI Taxonomy" id="6198"/>
    <lineage>
        <taxon>Eukaryota</taxon>
        <taxon>Metazoa</taxon>
        <taxon>Spiralia</taxon>
        <taxon>Lophotrochozoa</taxon>
        <taxon>Platyhelminthes</taxon>
        <taxon>Trematoda</taxon>
        <taxon>Digenea</taxon>
        <taxon>Opisthorchiida</taxon>
        <taxon>Opisthorchiata</taxon>
        <taxon>Opisthorchiidae</taxon>
        <taxon>Opisthorchis</taxon>
    </lineage>
</organism>
<keyword evidence="8 10" id="KW-0206">Cytoskeleton</keyword>
<evidence type="ECO:0000256" key="8">
    <source>
        <dbReference type="ARBA" id="ARBA00023212"/>
    </source>
</evidence>
<dbReference type="GO" id="GO:0015031">
    <property type="term" value="P:protein transport"/>
    <property type="evidence" value="ECO:0007669"/>
    <property type="project" value="UniProtKB-KW"/>
</dbReference>
<keyword evidence="6" id="KW-0509">mRNA transport</keyword>